<dbReference type="SUPFAM" id="SSF56436">
    <property type="entry name" value="C-type lectin-like"/>
    <property type="match status" value="1"/>
</dbReference>
<reference evidence="1" key="2">
    <citation type="submission" date="2025-09" db="UniProtKB">
        <authorList>
            <consortium name="Ensembl"/>
        </authorList>
    </citation>
    <scope>IDENTIFICATION</scope>
</reference>
<accession>A0A8C9FVK6</accession>
<organism evidence="1 2">
    <name type="scientific">Pavo cristatus</name>
    <name type="common">Indian peafowl</name>
    <name type="synonym">Blue peafowl</name>
    <dbReference type="NCBI Taxonomy" id="9049"/>
    <lineage>
        <taxon>Eukaryota</taxon>
        <taxon>Metazoa</taxon>
        <taxon>Chordata</taxon>
        <taxon>Craniata</taxon>
        <taxon>Vertebrata</taxon>
        <taxon>Euteleostomi</taxon>
        <taxon>Archelosauria</taxon>
        <taxon>Archosauria</taxon>
        <taxon>Dinosauria</taxon>
        <taxon>Saurischia</taxon>
        <taxon>Theropoda</taxon>
        <taxon>Coelurosauria</taxon>
        <taxon>Aves</taxon>
        <taxon>Neognathae</taxon>
        <taxon>Galloanserae</taxon>
        <taxon>Galliformes</taxon>
        <taxon>Phasianidae</taxon>
        <taxon>Phasianinae</taxon>
        <taxon>Pavo</taxon>
    </lineage>
</organism>
<protein>
    <recommendedName>
        <fullName evidence="3">C-type lectin domain-containing protein</fullName>
    </recommendedName>
</protein>
<dbReference type="InterPro" id="IPR016187">
    <property type="entry name" value="CTDL_fold"/>
</dbReference>
<sequence>MGGGKRGGGEGRFNQKLSTETIRWPKAEISSLQCHEKWGTCRGRWSSAERSAGRSCGTASEPWVRARLWGGGNGDIQSLPSTEILVVSSRGPAAAPTPQVPPSALSLHFLPLAFPPVEMFCTRCPPGWQQFAKTCYYFSTEGKSWIEARAACSMLGAQLAIVNNSPCLTLAALVSPPQL</sequence>
<dbReference type="Proteomes" id="UP000694428">
    <property type="component" value="Unplaced"/>
</dbReference>
<dbReference type="PANTHER" id="PTHR45710">
    <property type="entry name" value="C-TYPE LECTIN DOMAIN-CONTAINING PROTEIN 180"/>
    <property type="match status" value="1"/>
</dbReference>
<dbReference type="InterPro" id="IPR050828">
    <property type="entry name" value="C-type_lectin/matrix_domain"/>
</dbReference>
<dbReference type="InterPro" id="IPR016186">
    <property type="entry name" value="C-type_lectin-like/link_sf"/>
</dbReference>
<proteinExistence type="predicted"/>
<evidence type="ECO:0008006" key="3">
    <source>
        <dbReference type="Google" id="ProtNLM"/>
    </source>
</evidence>
<evidence type="ECO:0000313" key="1">
    <source>
        <dbReference type="Ensembl" id="ENSPSTP00000020982.1"/>
    </source>
</evidence>
<evidence type="ECO:0000313" key="2">
    <source>
        <dbReference type="Proteomes" id="UP000694428"/>
    </source>
</evidence>
<keyword evidence="2" id="KW-1185">Reference proteome</keyword>
<dbReference type="PANTHER" id="PTHR45710:SF26">
    <property type="entry name" value="RH26557P"/>
    <property type="match status" value="1"/>
</dbReference>
<dbReference type="Ensembl" id="ENSPSTT00000022012.1">
    <property type="protein sequence ID" value="ENSPSTP00000020982.1"/>
    <property type="gene ID" value="ENSPSTG00000015266.1"/>
</dbReference>
<name>A0A8C9FVK6_PAVCR</name>
<dbReference type="Gene3D" id="3.10.100.10">
    <property type="entry name" value="Mannose-Binding Protein A, subunit A"/>
    <property type="match status" value="1"/>
</dbReference>
<dbReference type="AlphaFoldDB" id="A0A8C9FVK6"/>
<reference evidence="1" key="1">
    <citation type="submission" date="2025-08" db="UniProtKB">
        <authorList>
            <consortium name="Ensembl"/>
        </authorList>
    </citation>
    <scope>IDENTIFICATION</scope>
</reference>